<keyword evidence="6" id="KW-0378">Hydrolase</keyword>
<gene>
    <name evidence="9 10" type="primary">LOC114333065</name>
</gene>
<dbReference type="InterPro" id="IPR045249">
    <property type="entry name" value="HARBI1-like"/>
</dbReference>
<dbReference type="PANTHER" id="PTHR22930:SF269">
    <property type="entry name" value="NUCLEASE HARBI1-LIKE PROTEIN"/>
    <property type="match status" value="1"/>
</dbReference>
<dbReference type="InterPro" id="IPR027806">
    <property type="entry name" value="HARBI1_dom"/>
</dbReference>
<accession>A0A6P7FQR6</accession>
<evidence type="ECO:0000313" key="9">
    <source>
        <dbReference type="RefSeq" id="XP_028138689.1"/>
    </source>
</evidence>
<evidence type="ECO:0000313" key="10">
    <source>
        <dbReference type="RefSeq" id="XP_028138691.1"/>
    </source>
</evidence>
<evidence type="ECO:0000256" key="5">
    <source>
        <dbReference type="ARBA" id="ARBA00022723"/>
    </source>
</evidence>
<keyword evidence="5" id="KW-0479">Metal-binding</keyword>
<comment type="cofactor">
    <cofactor evidence="1">
        <name>a divalent metal cation</name>
        <dbReference type="ChEBI" id="CHEBI:60240"/>
    </cofactor>
</comment>
<dbReference type="RefSeq" id="XP_028138691.1">
    <property type="nucleotide sequence ID" value="XM_028282890.1"/>
</dbReference>
<proteinExistence type="inferred from homology"/>
<dbReference type="GO" id="GO:0046872">
    <property type="term" value="F:metal ion binding"/>
    <property type="evidence" value="ECO:0007669"/>
    <property type="project" value="UniProtKB-KW"/>
</dbReference>
<keyword evidence="4" id="KW-0540">Nuclease</keyword>
<dbReference type="RefSeq" id="XP_028138689.1">
    <property type="nucleotide sequence ID" value="XM_028282888.1"/>
</dbReference>
<evidence type="ECO:0000256" key="4">
    <source>
        <dbReference type="ARBA" id="ARBA00022722"/>
    </source>
</evidence>
<evidence type="ECO:0000256" key="7">
    <source>
        <dbReference type="ARBA" id="ARBA00023242"/>
    </source>
</evidence>
<evidence type="ECO:0000256" key="1">
    <source>
        <dbReference type="ARBA" id="ARBA00001968"/>
    </source>
</evidence>
<comment type="subcellular location">
    <subcellularLocation>
        <location evidence="2">Nucleus</location>
    </subcellularLocation>
</comment>
<protein>
    <submittedName>
        <fullName evidence="9">Nuclease HARBI1 isoform X1</fullName>
    </submittedName>
    <submittedName>
        <fullName evidence="10">Nuclease HARBI1 isoform X2</fullName>
    </submittedName>
</protein>
<sequence>MPVPTEDKFLHIANDFWQKWQFPNCIGCIDGKHIRIKKPKKSGSMYYNYKGFFSIILLAITDANYKFIMVDIGAYGKDNDAGVFDTGLFRRAIECGKIKVPAKDFLPSSNIKAPFVLLGDSAFPLKTYLLKPFPDANTVPGDDKDRFNYRLSRARMVVECSFGSIASKFGILSRPIATDVDNAIHIVKATTIIHNTACDLEAPSNQTSYSTTFQRQQSLRRSRRYNASTREALQTRDLFLNFFKHN</sequence>
<dbReference type="GO" id="GO:0005634">
    <property type="term" value="C:nucleus"/>
    <property type="evidence" value="ECO:0007669"/>
    <property type="project" value="UniProtKB-SubCell"/>
</dbReference>
<dbReference type="GO" id="GO:0016787">
    <property type="term" value="F:hydrolase activity"/>
    <property type="evidence" value="ECO:0007669"/>
    <property type="project" value="UniProtKB-KW"/>
</dbReference>
<keyword evidence="7" id="KW-0539">Nucleus</keyword>
<evidence type="ECO:0000256" key="3">
    <source>
        <dbReference type="ARBA" id="ARBA00006958"/>
    </source>
</evidence>
<comment type="similarity">
    <text evidence="3">Belongs to the HARBI1 family.</text>
</comment>
<evidence type="ECO:0000256" key="2">
    <source>
        <dbReference type="ARBA" id="ARBA00004123"/>
    </source>
</evidence>
<dbReference type="Pfam" id="PF13359">
    <property type="entry name" value="DDE_Tnp_4"/>
    <property type="match status" value="1"/>
</dbReference>
<dbReference type="AlphaFoldDB" id="A0A6P7FQR6"/>
<feature type="domain" description="DDE Tnp4" evidence="8">
    <location>
        <begin position="29"/>
        <end position="195"/>
    </location>
</feature>
<evidence type="ECO:0000259" key="8">
    <source>
        <dbReference type="Pfam" id="PF13359"/>
    </source>
</evidence>
<dbReference type="GO" id="GO:0004518">
    <property type="term" value="F:nuclease activity"/>
    <property type="evidence" value="ECO:0007669"/>
    <property type="project" value="UniProtKB-KW"/>
</dbReference>
<evidence type="ECO:0000256" key="6">
    <source>
        <dbReference type="ARBA" id="ARBA00022801"/>
    </source>
</evidence>
<dbReference type="PANTHER" id="PTHR22930">
    <property type="match status" value="1"/>
</dbReference>
<organism evidence="9">
    <name type="scientific">Diabrotica virgifera virgifera</name>
    <name type="common">western corn rootworm</name>
    <dbReference type="NCBI Taxonomy" id="50390"/>
    <lineage>
        <taxon>Eukaryota</taxon>
        <taxon>Metazoa</taxon>
        <taxon>Ecdysozoa</taxon>
        <taxon>Arthropoda</taxon>
        <taxon>Hexapoda</taxon>
        <taxon>Insecta</taxon>
        <taxon>Pterygota</taxon>
        <taxon>Neoptera</taxon>
        <taxon>Endopterygota</taxon>
        <taxon>Coleoptera</taxon>
        <taxon>Polyphaga</taxon>
        <taxon>Cucujiformia</taxon>
        <taxon>Chrysomeloidea</taxon>
        <taxon>Chrysomelidae</taxon>
        <taxon>Galerucinae</taxon>
        <taxon>Diabroticina</taxon>
        <taxon>Diabroticites</taxon>
        <taxon>Diabrotica</taxon>
    </lineage>
</organism>
<name>A0A6P7FQR6_DIAVI</name>
<reference evidence="9 10" key="1">
    <citation type="submission" date="2025-04" db="UniProtKB">
        <authorList>
            <consortium name="RefSeq"/>
        </authorList>
    </citation>
    <scope>IDENTIFICATION</scope>
    <source>
        <tissue evidence="9 10">Whole insect</tissue>
    </source>
</reference>